<dbReference type="OrthoDB" id="426882at2759"/>
<dbReference type="GO" id="GO:0000981">
    <property type="term" value="F:DNA-binding transcription factor activity, RNA polymerase II-specific"/>
    <property type="evidence" value="ECO:0007669"/>
    <property type="project" value="InterPro"/>
</dbReference>
<comment type="caution">
    <text evidence="4">The sequence shown here is derived from an EMBL/GenBank/DDBJ whole genome shotgun (WGS) entry which is preliminary data.</text>
</comment>
<dbReference type="InterPro" id="IPR007219">
    <property type="entry name" value="XnlR_reg_dom"/>
</dbReference>
<accession>A0A9W8WAP4</accession>
<protein>
    <recommendedName>
        <fullName evidence="3">Zn(2)-C6 fungal-type domain-containing protein</fullName>
    </recommendedName>
</protein>
<dbReference type="InterPro" id="IPR053187">
    <property type="entry name" value="Notoamide_regulator"/>
</dbReference>
<evidence type="ECO:0000256" key="2">
    <source>
        <dbReference type="ARBA" id="ARBA00023242"/>
    </source>
</evidence>
<keyword evidence="5" id="KW-1185">Reference proteome</keyword>
<evidence type="ECO:0000313" key="4">
    <source>
        <dbReference type="EMBL" id="KAJ4317794.1"/>
    </source>
</evidence>
<dbReference type="CDD" id="cd00067">
    <property type="entry name" value="GAL4"/>
    <property type="match status" value="1"/>
</dbReference>
<dbReference type="GO" id="GO:0003677">
    <property type="term" value="F:DNA binding"/>
    <property type="evidence" value="ECO:0007669"/>
    <property type="project" value="InterPro"/>
</dbReference>
<dbReference type="EMBL" id="JAPEUR010000153">
    <property type="protein sequence ID" value="KAJ4317794.1"/>
    <property type="molecule type" value="Genomic_DNA"/>
</dbReference>
<sequence>MSGQTPSGIDRPLRRLIPAQAIRPVPSIAGTSQPRPRLNPVIAACNPCRKCKAKCTAERPACRRCVERGVVCQYTTRPGESRMQAFNRNHHDLKDRATVHEEILDLLKTLPDRDAQDVLGKIRSGIDAETVLNQVKAGDLLLQMTLVPETRLRYEFPYRAEMPADYARDNPYLNSLIYEAASLYSTGQEPEHAARQFTAFLGSEEQRSLYLKPFHAAQIVEPLLSSVKPSLWTQVCSDDALMRNLLGMLFRCEYQFTAAFQKDLFLQDMAAERLDFCSSLLVNIVLAYACVCYPGFSNRAEYWNPNTLVYRFLAEAKRLWELESVEPSITTIQAGILFSVFHNLCGLDEIGQPYRVRAVELAHELRIFDVMDVRSQRIQNGRAYTAWALYIWETLVAFSFMLPPLLKKPPVWALPDPTRNAQWYGEIWMKYPLNQAPSPSYFPHIFRARCHFRVIMNEICDAAYSQGSGITLDQAHGFRGRLQAWYRSLPGPLQPRTIVLPGHLQLHIYYHHLMLTLYEPLCDANTTQDLSPQIIVADAKKQLQTLVRLYYLRHGFEAMDLFVVIPLMLTGYDCIDAINEQTPAAELETLRSTLILIAQGLYSQRRNHYLAEALFRVIRGRMRPQELALLRGTMSLEEQEAVNELNVMQPVRSHWPVSVVKKQEDVDAHILKNLVKSYASLNVEEHPVWESQQAPCTDVS</sequence>
<reference evidence="4" key="1">
    <citation type="submission" date="2022-10" db="EMBL/GenBank/DDBJ databases">
        <title>Tapping the CABI collections for fungal endophytes: first genome assemblies for Collariella, Neodidymelliopsis, Ascochyta clinopodiicola, Didymella pomorum, Didymosphaeria variabile, Neocosmospora piperis and Neocucurbitaria cava.</title>
        <authorList>
            <person name="Hill R."/>
        </authorList>
    </citation>
    <scope>NUCLEOTIDE SEQUENCE</scope>
    <source>
        <strain evidence="4">IMI 366586</strain>
    </source>
</reference>
<dbReference type="GO" id="GO:0006351">
    <property type="term" value="P:DNA-templated transcription"/>
    <property type="evidence" value="ECO:0007669"/>
    <property type="project" value="InterPro"/>
</dbReference>
<dbReference type="InterPro" id="IPR001138">
    <property type="entry name" value="Zn2Cys6_DnaBD"/>
</dbReference>
<dbReference type="PRINTS" id="PR00755">
    <property type="entry name" value="AFLATOXINBRP"/>
</dbReference>
<gene>
    <name evidence="4" type="ORF">N0V84_007156</name>
</gene>
<organism evidence="4 5">
    <name type="scientific">Fusarium piperis</name>
    <dbReference type="NCBI Taxonomy" id="1435070"/>
    <lineage>
        <taxon>Eukaryota</taxon>
        <taxon>Fungi</taxon>
        <taxon>Dikarya</taxon>
        <taxon>Ascomycota</taxon>
        <taxon>Pezizomycotina</taxon>
        <taxon>Sordariomycetes</taxon>
        <taxon>Hypocreomycetidae</taxon>
        <taxon>Hypocreales</taxon>
        <taxon>Nectriaceae</taxon>
        <taxon>Fusarium</taxon>
        <taxon>Fusarium solani species complex</taxon>
    </lineage>
</organism>
<dbReference type="CDD" id="cd12148">
    <property type="entry name" value="fungal_TF_MHR"/>
    <property type="match status" value="1"/>
</dbReference>
<evidence type="ECO:0000313" key="5">
    <source>
        <dbReference type="Proteomes" id="UP001140502"/>
    </source>
</evidence>
<dbReference type="Gene3D" id="4.10.240.10">
    <property type="entry name" value="Zn(2)-C6 fungal-type DNA-binding domain"/>
    <property type="match status" value="1"/>
</dbReference>
<evidence type="ECO:0000256" key="1">
    <source>
        <dbReference type="ARBA" id="ARBA00022723"/>
    </source>
</evidence>
<dbReference type="Pfam" id="PF00172">
    <property type="entry name" value="Zn_clus"/>
    <property type="match status" value="1"/>
</dbReference>
<dbReference type="Proteomes" id="UP001140502">
    <property type="component" value="Unassembled WGS sequence"/>
</dbReference>
<proteinExistence type="predicted"/>
<dbReference type="PROSITE" id="PS50048">
    <property type="entry name" value="ZN2_CY6_FUNGAL_2"/>
    <property type="match status" value="1"/>
</dbReference>
<dbReference type="PANTHER" id="PTHR47256:SF1">
    <property type="entry name" value="ZN(II)2CYS6 TRANSCRIPTION FACTOR (EUROFUNG)"/>
    <property type="match status" value="1"/>
</dbReference>
<keyword evidence="1" id="KW-0479">Metal-binding</keyword>
<dbReference type="SUPFAM" id="SSF57701">
    <property type="entry name" value="Zn2/Cys6 DNA-binding domain"/>
    <property type="match status" value="1"/>
</dbReference>
<feature type="domain" description="Zn(2)-C6 fungal-type" evidence="3">
    <location>
        <begin position="44"/>
        <end position="74"/>
    </location>
</feature>
<keyword evidence="2" id="KW-0539">Nucleus</keyword>
<dbReference type="SMART" id="SM00066">
    <property type="entry name" value="GAL4"/>
    <property type="match status" value="1"/>
</dbReference>
<dbReference type="PROSITE" id="PS00463">
    <property type="entry name" value="ZN2_CY6_FUNGAL_1"/>
    <property type="match status" value="1"/>
</dbReference>
<dbReference type="PANTHER" id="PTHR47256">
    <property type="entry name" value="ZN(II)2CYS6 TRANSCRIPTION FACTOR (EUROFUNG)-RELATED"/>
    <property type="match status" value="1"/>
</dbReference>
<dbReference type="InterPro" id="IPR036864">
    <property type="entry name" value="Zn2-C6_fun-type_DNA-bd_sf"/>
</dbReference>
<dbReference type="GO" id="GO:0008270">
    <property type="term" value="F:zinc ion binding"/>
    <property type="evidence" value="ECO:0007669"/>
    <property type="project" value="InterPro"/>
</dbReference>
<name>A0A9W8WAP4_9HYPO</name>
<dbReference type="AlphaFoldDB" id="A0A9W8WAP4"/>
<evidence type="ECO:0000259" key="3">
    <source>
        <dbReference type="PROSITE" id="PS50048"/>
    </source>
</evidence>
<dbReference type="Pfam" id="PF04082">
    <property type="entry name" value="Fungal_trans"/>
    <property type="match status" value="1"/>
</dbReference>